<reference evidence="1" key="1">
    <citation type="submission" date="2014-07" db="EMBL/GenBank/DDBJ databases">
        <title>Identification of a novel salt tolerance gene in wild soybean by whole-genome sequencing.</title>
        <authorList>
            <person name="Lam H.-M."/>
            <person name="Qi X."/>
            <person name="Li M.-W."/>
            <person name="Liu X."/>
            <person name="Xie M."/>
            <person name="Ni M."/>
            <person name="Xu X."/>
        </authorList>
    </citation>
    <scope>NUCLEOTIDE SEQUENCE [LARGE SCALE GENOMIC DNA]</scope>
    <source>
        <tissue evidence="1">Root</tissue>
    </source>
</reference>
<feature type="non-terminal residue" evidence="1">
    <location>
        <position position="1"/>
    </location>
</feature>
<evidence type="ECO:0000313" key="1">
    <source>
        <dbReference type="EMBL" id="KHN42230.1"/>
    </source>
</evidence>
<dbReference type="Proteomes" id="UP000053555">
    <property type="component" value="Unassembled WGS sequence"/>
</dbReference>
<gene>
    <name evidence="1" type="ORF">glysoja_044111</name>
</gene>
<name>A0A0B2SAQ3_GLYSO</name>
<dbReference type="EMBL" id="KN644649">
    <property type="protein sequence ID" value="KHN42230.1"/>
    <property type="molecule type" value="Genomic_DNA"/>
</dbReference>
<accession>A0A0B2SAQ3</accession>
<dbReference type="AlphaFoldDB" id="A0A0B2SAQ3"/>
<sequence length="107" mass="12799">FESVVRQTWSKSAPTIPRKLSIVKEDLKFNKQVFGNIFRSKKVVEACLKGVQHKLDWYDSESLKRLEKKLQEEYNDILLQEEFVWFKKSCEKWVHFGIETLVFSMLI</sequence>
<feature type="non-terminal residue" evidence="1">
    <location>
        <position position="107"/>
    </location>
</feature>
<proteinExistence type="predicted"/>
<organism evidence="1">
    <name type="scientific">Glycine soja</name>
    <name type="common">Wild soybean</name>
    <dbReference type="NCBI Taxonomy" id="3848"/>
    <lineage>
        <taxon>Eukaryota</taxon>
        <taxon>Viridiplantae</taxon>
        <taxon>Streptophyta</taxon>
        <taxon>Embryophyta</taxon>
        <taxon>Tracheophyta</taxon>
        <taxon>Spermatophyta</taxon>
        <taxon>Magnoliopsida</taxon>
        <taxon>eudicotyledons</taxon>
        <taxon>Gunneridae</taxon>
        <taxon>Pentapetalae</taxon>
        <taxon>rosids</taxon>
        <taxon>fabids</taxon>
        <taxon>Fabales</taxon>
        <taxon>Fabaceae</taxon>
        <taxon>Papilionoideae</taxon>
        <taxon>50 kb inversion clade</taxon>
        <taxon>NPAAA clade</taxon>
        <taxon>indigoferoid/millettioid clade</taxon>
        <taxon>Phaseoleae</taxon>
        <taxon>Glycine</taxon>
        <taxon>Glycine subgen. Soja</taxon>
    </lineage>
</organism>
<protein>
    <submittedName>
        <fullName evidence="1">Uncharacterized protein</fullName>
    </submittedName>
</protein>